<dbReference type="PANTHER" id="PTHR43671:SF13">
    <property type="entry name" value="SERINE_THREONINE-PROTEIN KINASE NEK2"/>
    <property type="match status" value="1"/>
</dbReference>
<evidence type="ECO:0000313" key="12">
    <source>
        <dbReference type="Proteomes" id="UP001596220"/>
    </source>
</evidence>
<reference evidence="12" key="1">
    <citation type="journal article" date="2019" name="Int. J. Syst. Evol. Microbiol.">
        <title>The Global Catalogue of Microorganisms (GCM) 10K type strain sequencing project: providing services to taxonomists for standard genome sequencing and annotation.</title>
        <authorList>
            <consortium name="The Broad Institute Genomics Platform"/>
            <consortium name="The Broad Institute Genome Sequencing Center for Infectious Disease"/>
            <person name="Wu L."/>
            <person name="Ma J."/>
        </authorList>
    </citation>
    <scope>NUCLEOTIDE SEQUENCE [LARGE SCALE GENOMIC DNA]</scope>
    <source>
        <strain evidence="12">CGMCC 4.7246</strain>
    </source>
</reference>
<dbReference type="InterPro" id="IPR011009">
    <property type="entry name" value="Kinase-like_dom_sf"/>
</dbReference>
<dbReference type="CDD" id="cd14014">
    <property type="entry name" value="STKc_PknB_like"/>
    <property type="match status" value="1"/>
</dbReference>
<dbReference type="RefSeq" id="WP_380639682.1">
    <property type="nucleotide sequence ID" value="NZ_JBHSQO010000035.1"/>
</dbReference>
<dbReference type="Gene3D" id="1.10.510.10">
    <property type="entry name" value="Transferase(Phosphotransferase) domain 1"/>
    <property type="match status" value="1"/>
</dbReference>
<keyword evidence="9" id="KW-0472">Membrane</keyword>
<keyword evidence="3 11" id="KW-0808">Transferase</keyword>
<dbReference type="EC" id="2.7.11.1" evidence="2"/>
<gene>
    <name evidence="11" type="ORF">ACFP3R_27135</name>
</gene>
<dbReference type="EMBL" id="JBHSQO010000035">
    <property type="protein sequence ID" value="MFC6092963.1"/>
    <property type="molecule type" value="Genomic_DNA"/>
</dbReference>
<sequence length="534" mass="55457">MVYEGGLVRSKLVAGRYATVRELGRGGMGVVWLAEDRVIGRRVALKELRTSSNTDVERVLREARTAGRLNSPAVVTVHDVLSEHGTTYLVMELVEAPTLADLMRRGPLPADRVVAIGLAVLGALETAHAAGVVHRDVKPSNIMVLPDGRVKLADFGIARALDDPVLTATGGVMGSPGYLAPELFAGAPPSPASDLWALGATLFHAAEGRSPFQRETTAATLHAIMQGEPVPTRCRGPLATVVRGLLTQSTADRMTAGQVRAHLTGLPPRAAEPDTVVMAPVGHRGGDTRLNPVTPGGDTRLNPVTPGGDTRLNPMTPGGDTRLNPMTPGGRRSRRVAALVGAGAAVTAVAVVSAFALTPDREPGRASGIAVGDRSSTAPTSAPTTTAPSSAPATTTTPVTTTTTTPQAPPRQTTALTRFRDAAGWHYSGSTLLATPGGYAPEVSLGKLVVDQEPGTAPLYSCQIANSPDRMTSTAANCEGQAVYGLLGHVFAQQPADAPALPIYRCNAGGHHFESLDPACEGHPAEFQLGWVLL</sequence>
<evidence type="ECO:0000256" key="7">
    <source>
        <dbReference type="PROSITE-ProRule" id="PRU10141"/>
    </source>
</evidence>
<feature type="domain" description="Protein kinase" evidence="10">
    <location>
        <begin position="17"/>
        <end position="265"/>
    </location>
</feature>
<proteinExistence type="inferred from homology"/>
<evidence type="ECO:0000256" key="5">
    <source>
        <dbReference type="ARBA" id="ARBA00022777"/>
    </source>
</evidence>
<dbReference type="Pfam" id="PF00069">
    <property type="entry name" value="Pkinase"/>
    <property type="match status" value="1"/>
</dbReference>
<dbReference type="Proteomes" id="UP001596220">
    <property type="component" value="Unassembled WGS sequence"/>
</dbReference>
<name>A0ABW1PC02_9PSEU</name>
<dbReference type="SMART" id="SM00220">
    <property type="entry name" value="S_TKc"/>
    <property type="match status" value="1"/>
</dbReference>
<dbReference type="PROSITE" id="PS50011">
    <property type="entry name" value="PROTEIN_KINASE_DOM"/>
    <property type="match status" value="1"/>
</dbReference>
<dbReference type="PROSITE" id="PS00107">
    <property type="entry name" value="PROTEIN_KINASE_ATP"/>
    <property type="match status" value="1"/>
</dbReference>
<evidence type="ECO:0000259" key="10">
    <source>
        <dbReference type="PROSITE" id="PS50011"/>
    </source>
</evidence>
<dbReference type="PANTHER" id="PTHR43671">
    <property type="entry name" value="SERINE/THREONINE-PROTEIN KINASE NEK"/>
    <property type="match status" value="1"/>
</dbReference>
<comment type="caution">
    <text evidence="11">The sequence shown here is derived from an EMBL/GenBank/DDBJ whole genome shotgun (WGS) entry which is preliminary data.</text>
</comment>
<feature type="compositionally biased region" description="Low complexity" evidence="8">
    <location>
        <begin position="375"/>
        <end position="413"/>
    </location>
</feature>
<keyword evidence="4 7" id="KW-0547">Nucleotide-binding</keyword>
<feature type="region of interest" description="Disordered" evidence="8">
    <location>
        <begin position="280"/>
        <end position="332"/>
    </location>
</feature>
<keyword evidence="6 7" id="KW-0067">ATP-binding</keyword>
<dbReference type="Gene3D" id="3.30.200.20">
    <property type="entry name" value="Phosphorylase Kinase, domain 1"/>
    <property type="match status" value="1"/>
</dbReference>
<keyword evidence="12" id="KW-1185">Reference proteome</keyword>
<feature type="transmembrane region" description="Helical" evidence="9">
    <location>
        <begin position="336"/>
        <end position="357"/>
    </location>
</feature>
<evidence type="ECO:0000256" key="1">
    <source>
        <dbReference type="ARBA" id="ARBA00010886"/>
    </source>
</evidence>
<organism evidence="11 12">
    <name type="scientific">Saccharothrix lopnurensis</name>
    <dbReference type="NCBI Taxonomy" id="1670621"/>
    <lineage>
        <taxon>Bacteria</taxon>
        <taxon>Bacillati</taxon>
        <taxon>Actinomycetota</taxon>
        <taxon>Actinomycetes</taxon>
        <taxon>Pseudonocardiales</taxon>
        <taxon>Pseudonocardiaceae</taxon>
        <taxon>Saccharothrix</taxon>
    </lineage>
</organism>
<feature type="binding site" evidence="7">
    <location>
        <position position="46"/>
    </location>
    <ligand>
        <name>ATP</name>
        <dbReference type="ChEBI" id="CHEBI:30616"/>
    </ligand>
</feature>
<dbReference type="InterPro" id="IPR017441">
    <property type="entry name" value="Protein_kinase_ATP_BS"/>
</dbReference>
<keyword evidence="9" id="KW-1133">Transmembrane helix</keyword>
<evidence type="ECO:0000256" key="4">
    <source>
        <dbReference type="ARBA" id="ARBA00022741"/>
    </source>
</evidence>
<evidence type="ECO:0000256" key="6">
    <source>
        <dbReference type="ARBA" id="ARBA00022840"/>
    </source>
</evidence>
<protein>
    <recommendedName>
        <fullName evidence="2">non-specific serine/threonine protein kinase</fullName>
        <ecNumber evidence="2">2.7.11.1</ecNumber>
    </recommendedName>
</protein>
<feature type="region of interest" description="Disordered" evidence="8">
    <location>
        <begin position="360"/>
        <end position="413"/>
    </location>
</feature>
<dbReference type="InterPro" id="IPR000719">
    <property type="entry name" value="Prot_kinase_dom"/>
</dbReference>
<accession>A0ABW1PC02</accession>
<evidence type="ECO:0000256" key="8">
    <source>
        <dbReference type="SAM" id="MobiDB-lite"/>
    </source>
</evidence>
<keyword evidence="5 11" id="KW-0418">Kinase</keyword>
<evidence type="ECO:0000313" key="11">
    <source>
        <dbReference type="EMBL" id="MFC6092963.1"/>
    </source>
</evidence>
<dbReference type="SUPFAM" id="SSF56112">
    <property type="entry name" value="Protein kinase-like (PK-like)"/>
    <property type="match status" value="1"/>
</dbReference>
<dbReference type="GO" id="GO:0004674">
    <property type="term" value="F:protein serine/threonine kinase activity"/>
    <property type="evidence" value="ECO:0007669"/>
    <property type="project" value="UniProtKB-EC"/>
</dbReference>
<evidence type="ECO:0000256" key="3">
    <source>
        <dbReference type="ARBA" id="ARBA00022679"/>
    </source>
</evidence>
<dbReference type="PROSITE" id="PS00108">
    <property type="entry name" value="PROTEIN_KINASE_ST"/>
    <property type="match status" value="1"/>
</dbReference>
<dbReference type="InterPro" id="IPR050660">
    <property type="entry name" value="NEK_Ser/Thr_kinase"/>
</dbReference>
<comment type="similarity">
    <text evidence="1">Belongs to the protein kinase superfamily. NEK Ser/Thr protein kinase family. NIMA subfamily.</text>
</comment>
<keyword evidence="9" id="KW-0812">Transmembrane</keyword>
<evidence type="ECO:0000256" key="9">
    <source>
        <dbReference type="SAM" id="Phobius"/>
    </source>
</evidence>
<evidence type="ECO:0000256" key="2">
    <source>
        <dbReference type="ARBA" id="ARBA00012513"/>
    </source>
</evidence>
<dbReference type="InterPro" id="IPR008271">
    <property type="entry name" value="Ser/Thr_kinase_AS"/>
</dbReference>